<evidence type="ECO:0000256" key="10">
    <source>
        <dbReference type="SAM" id="MobiDB-lite"/>
    </source>
</evidence>
<protein>
    <recommendedName>
        <fullName evidence="2">alanine--tRNA ligase</fullName>
        <ecNumber evidence="2">6.1.1.7</ecNumber>
    </recommendedName>
</protein>
<dbReference type="GO" id="GO:0000049">
    <property type="term" value="F:tRNA binding"/>
    <property type="evidence" value="ECO:0007669"/>
    <property type="project" value="UniProtKB-KW"/>
</dbReference>
<evidence type="ECO:0000256" key="1">
    <source>
        <dbReference type="ARBA" id="ARBA00008226"/>
    </source>
</evidence>
<accession>A0A4Y2UAM0</accession>
<keyword evidence="3" id="KW-0820">tRNA-binding</keyword>
<comment type="similarity">
    <text evidence="1">Belongs to the class-II aminoacyl-tRNA synthetase family.</text>
</comment>
<dbReference type="EMBL" id="BGPR01034280">
    <property type="protein sequence ID" value="GBO08587.1"/>
    <property type="molecule type" value="Genomic_DNA"/>
</dbReference>
<keyword evidence="5" id="KW-0547">Nucleotide-binding</keyword>
<evidence type="ECO:0000256" key="9">
    <source>
        <dbReference type="ARBA" id="ARBA00023146"/>
    </source>
</evidence>
<comment type="caution">
    <text evidence="11">The sequence shown here is derived from an EMBL/GenBank/DDBJ whole genome shotgun (WGS) entry which is preliminary data.</text>
</comment>
<evidence type="ECO:0000256" key="6">
    <source>
        <dbReference type="ARBA" id="ARBA00022840"/>
    </source>
</evidence>
<sequence>MAAECRSKDPPCSVCGGRHHTMLHRSPKPPRVKRDQDNDPRSTLPENQEMSAEVLCSNAFSRDKTEAGKKSNLLLTAMVYVEGCDGRKKMFRAILDTASQVNLMTSECANVLRLKKEKANVPVSGINGTVRTIKSKLNVIISNSENSFKDKIEFLVVSNIIDRTPSKTLDIANLELPQNVKLADKEFFKPCKVHLLLGIEPFFKILKCNKIKINDSLILQDTVFGYVISGKLPCTQTPKNCLLLNEHSNFEKMTEKNHHDLKENLELKLEKVSPVNASPNYLCCAVFNDKDSEPEFETHADTIPFQKSQRTFVEKIENEQECGVNLDRMLSYAEPGEHIYEVSLTMKENEETTKFAATEVYHQKGKTIKPSIAFTEKKFAKVSQAKDSNSKVHEVSFKEEVSVEGTPLPNPKVVQGWRGVSGKMCPDRVRVQSIGISVGDLLADTSGPGEMVMSPEFCGKTDLKGSSPFGHFIIFSEEATAKEKRRIVALNESEATKAIRRSELIQGEMKNNLMNFKKKLENLDSAKNVAIFQNITEEVKILLAVNLANLVSRGVNTAFKGIDQLFFNKKCFI</sequence>
<keyword evidence="9" id="KW-0030">Aminoacyl-tRNA synthetase</keyword>
<evidence type="ECO:0000256" key="8">
    <source>
        <dbReference type="ARBA" id="ARBA00022917"/>
    </source>
</evidence>
<evidence type="ECO:0000256" key="2">
    <source>
        <dbReference type="ARBA" id="ARBA00013168"/>
    </source>
</evidence>
<feature type="region of interest" description="Disordered" evidence="10">
    <location>
        <begin position="1"/>
        <end position="48"/>
    </location>
</feature>
<dbReference type="GO" id="GO:0006419">
    <property type="term" value="P:alanyl-tRNA aminoacylation"/>
    <property type="evidence" value="ECO:0007669"/>
    <property type="project" value="TreeGrafter"/>
</dbReference>
<dbReference type="GO" id="GO:0004813">
    <property type="term" value="F:alanine-tRNA ligase activity"/>
    <property type="evidence" value="ECO:0007669"/>
    <property type="project" value="UniProtKB-EC"/>
</dbReference>
<keyword evidence="4 11" id="KW-0436">Ligase</keyword>
<dbReference type="PANTHER" id="PTHR11777">
    <property type="entry name" value="ALANYL-TRNA SYNTHETASE"/>
    <property type="match status" value="1"/>
</dbReference>
<dbReference type="OrthoDB" id="6433154at2759"/>
<dbReference type="PANTHER" id="PTHR11777:SF9">
    <property type="entry name" value="ALANINE--TRNA LIGASE, CYTOPLASMIC"/>
    <property type="match status" value="1"/>
</dbReference>
<gene>
    <name evidence="11" type="primary">AARS_2</name>
    <name evidence="11" type="ORF">AVEN_244023_1</name>
</gene>
<keyword evidence="6" id="KW-0067">ATP-binding</keyword>
<dbReference type="GO" id="GO:0002161">
    <property type="term" value="F:aminoacyl-tRNA deacylase activity"/>
    <property type="evidence" value="ECO:0007669"/>
    <property type="project" value="TreeGrafter"/>
</dbReference>
<keyword evidence="12" id="KW-1185">Reference proteome</keyword>
<evidence type="ECO:0000313" key="11">
    <source>
        <dbReference type="EMBL" id="GBO08587.1"/>
    </source>
</evidence>
<keyword evidence="7" id="KW-0694">RNA-binding</keyword>
<dbReference type="GO" id="GO:0005739">
    <property type="term" value="C:mitochondrion"/>
    <property type="evidence" value="ECO:0007669"/>
    <property type="project" value="TreeGrafter"/>
</dbReference>
<evidence type="ECO:0000256" key="4">
    <source>
        <dbReference type="ARBA" id="ARBA00022598"/>
    </source>
</evidence>
<dbReference type="AlphaFoldDB" id="A0A4Y2UAM0"/>
<dbReference type="EC" id="6.1.1.7" evidence="2"/>
<evidence type="ECO:0000256" key="3">
    <source>
        <dbReference type="ARBA" id="ARBA00022555"/>
    </source>
</evidence>
<dbReference type="InterPro" id="IPR050058">
    <property type="entry name" value="Ala-tRNA_ligase"/>
</dbReference>
<feature type="compositionally biased region" description="Basic residues" evidence="10">
    <location>
        <begin position="17"/>
        <end position="31"/>
    </location>
</feature>
<dbReference type="GO" id="GO:0005524">
    <property type="term" value="F:ATP binding"/>
    <property type="evidence" value="ECO:0007669"/>
    <property type="project" value="UniProtKB-KW"/>
</dbReference>
<evidence type="ECO:0000256" key="5">
    <source>
        <dbReference type="ARBA" id="ARBA00022741"/>
    </source>
</evidence>
<evidence type="ECO:0000256" key="7">
    <source>
        <dbReference type="ARBA" id="ARBA00022884"/>
    </source>
</evidence>
<organism evidence="11 12">
    <name type="scientific">Araneus ventricosus</name>
    <name type="common">Orbweaver spider</name>
    <name type="synonym">Epeira ventricosa</name>
    <dbReference type="NCBI Taxonomy" id="182803"/>
    <lineage>
        <taxon>Eukaryota</taxon>
        <taxon>Metazoa</taxon>
        <taxon>Ecdysozoa</taxon>
        <taxon>Arthropoda</taxon>
        <taxon>Chelicerata</taxon>
        <taxon>Arachnida</taxon>
        <taxon>Araneae</taxon>
        <taxon>Araneomorphae</taxon>
        <taxon>Entelegynae</taxon>
        <taxon>Araneoidea</taxon>
        <taxon>Araneidae</taxon>
        <taxon>Araneus</taxon>
    </lineage>
</organism>
<proteinExistence type="inferred from homology"/>
<keyword evidence="8" id="KW-0648">Protein biosynthesis</keyword>
<name>A0A4Y2UAM0_ARAVE</name>
<dbReference type="FunFam" id="3.30.980.10:FF:000004">
    <property type="entry name" value="Alanine--tRNA ligase, cytoplasmic"/>
    <property type="match status" value="1"/>
</dbReference>
<evidence type="ECO:0000313" key="12">
    <source>
        <dbReference type="Proteomes" id="UP000499080"/>
    </source>
</evidence>
<dbReference type="CDD" id="cd00303">
    <property type="entry name" value="retropepsin_like"/>
    <property type="match status" value="1"/>
</dbReference>
<reference evidence="11 12" key="1">
    <citation type="journal article" date="2019" name="Sci. Rep.">
        <title>Orb-weaving spider Araneus ventricosus genome elucidates the spidroin gene catalogue.</title>
        <authorList>
            <person name="Kono N."/>
            <person name="Nakamura H."/>
            <person name="Ohtoshi R."/>
            <person name="Moran D.A.P."/>
            <person name="Shinohara A."/>
            <person name="Yoshida Y."/>
            <person name="Fujiwara M."/>
            <person name="Mori M."/>
            <person name="Tomita M."/>
            <person name="Arakawa K."/>
        </authorList>
    </citation>
    <scope>NUCLEOTIDE SEQUENCE [LARGE SCALE GENOMIC DNA]</scope>
</reference>
<dbReference type="Proteomes" id="UP000499080">
    <property type="component" value="Unassembled WGS sequence"/>
</dbReference>